<accession>A0ABZ0GV56</accession>
<evidence type="ECO:0000313" key="4">
    <source>
        <dbReference type="EMBL" id="WOH39489.1"/>
    </source>
</evidence>
<dbReference type="Gene3D" id="3.40.720.10">
    <property type="entry name" value="Alkaline Phosphatase, subunit A"/>
    <property type="match status" value="1"/>
</dbReference>
<comment type="similarity">
    <text evidence="1">Belongs to the sulfatase family.</text>
</comment>
<dbReference type="PANTHER" id="PTHR42693">
    <property type="entry name" value="ARYLSULFATASE FAMILY MEMBER"/>
    <property type="match status" value="1"/>
</dbReference>
<dbReference type="InterPro" id="IPR050738">
    <property type="entry name" value="Sulfatase"/>
</dbReference>
<evidence type="ECO:0000313" key="5">
    <source>
        <dbReference type="Proteomes" id="UP001301442"/>
    </source>
</evidence>
<dbReference type="Pfam" id="PF00884">
    <property type="entry name" value="Sulfatase"/>
    <property type="match status" value="1"/>
</dbReference>
<dbReference type="Proteomes" id="UP001301442">
    <property type="component" value="Chromosome"/>
</dbReference>
<feature type="domain" description="Sulfatase N-terminal" evidence="3">
    <location>
        <begin position="29"/>
        <end position="343"/>
    </location>
</feature>
<dbReference type="InterPro" id="IPR017850">
    <property type="entry name" value="Alkaline_phosphatase_core_sf"/>
</dbReference>
<dbReference type="Gene3D" id="3.30.1120.10">
    <property type="match status" value="1"/>
</dbReference>
<keyword evidence="2" id="KW-0378">Hydrolase</keyword>
<organism evidence="4 5">
    <name type="scientific">Thalassotalea fonticola</name>
    <dbReference type="NCBI Taxonomy" id="3065649"/>
    <lineage>
        <taxon>Bacteria</taxon>
        <taxon>Pseudomonadati</taxon>
        <taxon>Pseudomonadota</taxon>
        <taxon>Gammaproteobacteria</taxon>
        <taxon>Alteromonadales</taxon>
        <taxon>Colwelliaceae</taxon>
        <taxon>Thalassotalea</taxon>
    </lineage>
</organism>
<evidence type="ECO:0000259" key="3">
    <source>
        <dbReference type="Pfam" id="PF00884"/>
    </source>
</evidence>
<dbReference type="InterPro" id="IPR000917">
    <property type="entry name" value="Sulfatase_N"/>
</dbReference>
<name>A0ABZ0GV56_9GAMM</name>
<dbReference type="SUPFAM" id="SSF53649">
    <property type="entry name" value="Alkaline phosphatase-like"/>
    <property type="match status" value="1"/>
</dbReference>
<evidence type="ECO:0000256" key="2">
    <source>
        <dbReference type="ARBA" id="ARBA00022801"/>
    </source>
</evidence>
<reference evidence="4 5" key="1">
    <citation type="submission" date="2023-09" db="EMBL/GenBank/DDBJ databases">
        <authorList>
            <person name="Qi X."/>
        </authorList>
    </citation>
    <scope>NUCLEOTIDE SEQUENCE [LARGE SCALE GENOMIC DNA]</scope>
    <source>
        <strain evidence="4 5">S1-1</strain>
    </source>
</reference>
<dbReference type="EMBL" id="CP136600">
    <property type="protein sequence ID" value="WOH39489.1"/>
    <property type="molecule type" value="Genomic_DNA"/>
</dbReference>
<sequence length="597" mass="67106">MKNNKLTLLLISIVYLLVPIGHANAKKQPNVIVIMTDDQGNNLGYLGNPHLKTPNINKLANESIRLTNFHTENKCTTTRASLMTGRDSFKTGAWRTSKGRSTMSTEEVTLAEVFKDNGYKTGQFGKWHLGETWPHRPMDQGFDESVQLKTGGISQIADYWGNDYIDDTYYHNGEPQAYKGYCTDVFFNEAMRYMKAEKDEPFFIYLAPNVAHLPFIVEEKYSQPYLDKGLEKRQAIFYGMIDNLDDNVGRLTAFLEKEGLAEDTIIVYTTDDGAAGASFIGMEKDHHVTKGWNMGLRGGKGSRYEGGHRVFANIKYPQSKLSGDNNTLTAVKDVFPTLLDMASIDAPKGVELDGRSITPYFTKPLAPENDERPIYINYYNPKSWDSNKFSSVTYKNWRLAGGTELYDIVKDPGQKHDIAKQYPELVEQLNSGYKEWDKVGQKYVRESVVRFVLGDKAYPEITMTGQDFWTNKGCNPFAQSAAKQLSKCNGPLKVDFVNSGKYSITLSRYPLYTGLPFATNFKGKKTTPTDTIFAAETAKLNVGKQTVQAKIKPEDTHVTFTLSVPKGEMDIQSWISGKLEGEDKVAPAYFVTVKYLG</sequence>
<proteinExistence type="inferred from homology"/>
<dbReference type="CDD" id="cd16146">
    <property type="entry name" value="ARS_like"/>
    <property type="match status" value="1"/>
</dbReference>
<keyword evidence="5" id="KW-1185">Reference proteome</keyword>
<dbReference type="PANTHER" id="PTHR42693:SF53">
    <property type="entry name" value="ENDO-4-O-SULFATASE"/>
    <property type="match status" value="1"/>
</dbReference>
<dbReference type="RefSeq" id="WP_348398255.1">
    <property type="nucleotide sequence ID" value="NZ_CP136600.1"/>
</dbReference>
<gene>
    <name evidence="4" type="ORF">RI844_09740</name>
</gene>
<protein>
    <submittedName>
        <fullName evidence="4">Arylsulfatase</fullName>
    </submittedName>
</protein>
<evidence type="ECO:0000256" key="1">
    <source>
        <dbReference type="ARBA" id="ARBA00008779"/>
    </source>
</evidence>